<accession>A0A2T1A4C1</accession>
<evidence type="ECO:0000259" key="1">
    <source>
        <dbReference type="PROSITE" id="PS51671"/>
    </source>
</evidence>
<dbReference type="InterPro" id="IPR002912">
    <property type="entry name" value="ACT_dom"/>
</dbReference>
<dbReference type="Proteomes" id="UP000237752">
    <property type="component" value="Unassembled WGS sequence"/>
</dbReference>
<evidence type="ECO:0000313" key="3">
    <source>
        <dbReference type="Proteomes" id="UP000237752"/>
    </source>
</evidence>
<gene>
    <name evidence="2" type="ORF">CLV47_102137</name>
</gene>
<dbReference type="PROSITE" id="PS51671">
    <property type="entry name" value="ACT"/>
    <property type="match status" value="1"/>
</dbReference>
<keyword evidence="3" id="KW-1185">Reference proteome</keyword>
<dbReference type="AlphaFoldDB" id="A0A2T1A4C1"/>
<dbReference type="Gene3D" id="3.30.70.260">
    <property type="match status" value="1"/>
</dbReference>
<name>A0A2T1A4C1_9ACTN</name>
<dbReference type="InterPro" id="IPR045865">
    <property type="entry name" value="ACT-like_dom_sf"/>
</dbReference>
<organism evidence="2 3">
    <name type="scientific">Antricoccus suffuscus</name>
    <dbReference type="NCBI Taxonomy" id="1629062"/>
    <lineage>
        <taxon>Bacteria</taxon>
        <taxon>Bacillati</taxon>
        <taxon>Actinomycetota</taxon>
        <taxon>Actinomycetes</taxon>
        <taxon>Geodermatophilales</taxon>
        <taxon>Antricoccaceae</taxon>
        <taxon>Antricoccus</taxon>
    </lineage>
</organism>
<sequence length="219" mass="23400">MSYLLRVILPDHPGSLGLVATAIGSAGGDIISVDIVDKADNHAVDDIVIDIGPGKLPDEIMSAAQSIDGVQVESIRPFDGALATHRELALIEAMSADPLGAGQLLLDDIPWLFRSGWGVLVDHEGEVLLRSKGAPDAGKVAPWAQLERARLIEPSRDPVPETWTTLDTSLMGAPAGEFFCVVAGRPGGPDFRPSEIARLAHIVGIARTIFLRFEETREK</sequence>
<dbReference type="EMBL" id="PVUE01000002">
    <property type="protein sequence ID" value="PRZ43451.1"/>
    <property type="molecule type" value="Genomic_DNA"/>
</dbReference>
<dbReference type="SUPFAM" id="SSF55021">
    <property type="entry name" value="ACT-like"/>
    <property type="match status" value="1"/>
</dbReference>
<evidence type="ECO:0000313" key="2">
    <source>
        <dbReference type="EMBL" id="PRZ43451.1"/>
    </source>
</evidence>
<dbReference type="OrthoDB" id="5243606at2"/>
<proteinExistence type="predicted"/>
<protein>
    <recommendedName>
        <fullName evidence="1">ACT domain-containing protein</fullName>
    </recommendedName>
</protein>
<feature type="domain" description="ACT" evidence="1">
    <location>
        <begin position="4"/>
        <end position="80"/>
    </location>
</feature>
<comment type="caution">
    <text evidence="2">The sequence shown here is derived from an EMBL/GenBank/DDBJ whole genome shotgun (WGS) entry which is preliminary data.</text>
</comment>
<reference evidence="2 3" key="1">
    <citation type="submission" date="2018-03" db="EMBL/GenBank/DDBJ databases">
        <title>Genomic Encyclopedia of Archaeal and Bacterial Type Strains, Phase II (KMG-II): from individual species to whole genera.</title>
        <authorList>
            <person name="Goeker M."/>
        </authorList>
    </citation>
    <scope>NUCLEOTIDE SEQUENCE [LARGE SCALE GENOMIC DNA]</scope>
    <source>
        <strain evidence="2 3">DSM 100065</strain>
    </source>
</reference>